<dbReference type="HOGENOM" id="CLU_065849_0_0_1"/>
<name>A0A095CKR6_CRYD2</name>
<keyword evidence="2" id="KW-1185">Reference proteome</keyword>
<dbReference type="Proteomes" id="UP000029445">
    <property type="component" value="Chromosome 9"/>
</dbReference>
<dbReference type="OrthoDB" id="4218123at2759"/>
<dbReference type="VEuPathDB" id="FungiDB:CNBG_5857"/>
<dbReference type="PANTHER" id="PTHR39470:SF1">
    <property type="entry name" value="CHORISMATE SYNTHASE PROTEIN"/>
    <property type="match status" value="1"/>
</dbReference>
<dbReference type="STRING" id="294750.A0A095CKR6"/>
<dbReference type="EMBL" id="CP025767">
    <property type="protein sequence ID" value="KGB79919.1"/>
    <property type="molecule type" value="Genomic_DNA"/>
</dbReference>
<reference evidence="1 2" key="2">
    <citation type="journal article" date="2018" name="Proc. Natl. Acad. Sci.">
        <title>RNAi is a critical determinant of centromere evolution in closely related fungi.</title>
        <authorList>
            <person name="Yadav V."/>
            <person name="Sun S."/>
            <person name="Billmyre R.B."/>
            <person name="Thimmappa B.C."/>
            <person name="Shea T."/>
            <person name="Lintner R."/>
            <person name="Bakkeren G."/>
            <person name="Cuomo C.A."/>
            <person name="Heitman J."/>
            <person name="Sanyal K."/>
        </authorList>
    </citation>
    <scope>NUCLEOTIDE SEQUENCE [LARGE SCALE GENOMIC DNA]</scope>
    <source>
        <strain evidence="1 2">R265</strain>
    </source>
</reference>
<dbReference type="KEGG" id="cdeu:CNBG_5857"/>
<proteinExistence type="predicted"/>
<dbReference type="PANTHER" id="PTHR39470">
    <property type="entry name" value="CHROMOSOME 10, WHOLE GENOME SHOTGUN SEQUENCE"/>
    <property type="match status" value="1"/>
</dbReference>
<protein>
    <submittedName>
        <fullName evidence="1">Uncharacterized protein</fullName>
    </submittedName>
</protein>
<dbReference type="RefSeq" id="XP_062885566.1">
    <property type="nucleotide sequence ID" value="XM_063029701.1"/>
</dbReference>
<organism evidence="1 2">
    <name type="scientific">Cryptococcus deuterogattii (strain R265)</name>
    <name type="common">Cryptococcus gattii VGII (strain R265)</name>
    <dbReference type="NCBI Taxonomy" id="294750"/>
    <lineage>
        <taxon>Eukaryota</taxon>
        <taxon>Fungi</taxon>
        <taxon>Dikarya</taxon>
        <taxon>Basidiomycota</taxon>
        <taxon>Agaricomycotina</taxon>
        <taxon>Tremellomycetes</taxon>
        <taxon>Tremellales</taxon>
        <taxon>Cryptococcaceae</taxon>
        <taxon>Cryptococcus</taxon>
        <taxon>Cryptococcus gattii species complex</taxon>
    </lineage>
</organism>
<reference evidence="1 2" key="1">
    <citation type="journal article" date="2011" name="MBio">
        <title>Genome variation in Cryptococcus gattii, an emerging pathogen of immunocompetent hosts.</title>
        <authorList>
            <person name="D'Souza C.A."/>
            <person name="Kronstad J.W."/>
            <person name="Taylor G."/>
            <person name="Warren R."/>
            <person name="Yuen M."/>
            <person name="Hu G."/>
            <person name="Jung W.H."/>
            <person name="Sham A."/>
            <person name="Kidd S.E."/>
            <person name="Tangen K."/>
            <person name="Lee N."/>
            <person name="Zeilmaker T."/>
            <person name="Sawkins J."/>
            <person name="McVicker G."/>
            <person name="Shah S."/>
            <person name="Gnerre S."/>
            <person name="Griggs A."/>
            <person name="Zeng Q."/>
            <person name="Bartlett K."/>
            <person name="Li W."/>
            <person name="Wang X."/>
            <person name="Heitman J."/>
            <person name="Stajich J.E."/>
            <person name="Fraser J.A."/>
            <person name="Meyer W."/>
            <person name="Carter D."/>
            <person name="Schein J."/>
            <person name="Krzywinski M."/>
            <person name="Kwon-Chung K.J."/>
            <person name="Varma A."/>
            <person name="Wang J."/>
            <person name="Brunham R."/>
            <person name="Fyfe M."/>
            <person name="Ouellette B.F."/>
            <person name="Siddiqui A."/>
            <person name="Marra M."/>
            <person name="Jones S."/>
            <person name="Holt R."/>
            <person name="Birren B.W."/>
            <person name="Galagan J.E."/>
            <person name="Cuomo C.A."/>
        </authorList>
    </citation>
    <scope>NUCLEOTIDE SEQUENCE [LARGE SCALE GENOMIC DNA]</scope>
    <source>
        <strain evidence="1 2">R265</strain>
    </source>
</reference>
<evidence type="ECO:0000313" key="2">
    <source>
        <dbReference type="Proteomes" id="UP000029445"/>
    </source>
</evidence>
<accession>A0A095CKR6</accession>
<sequence length="340" mass="38337">MWALLLLLYRYEVPLAVAGLVLVRWLPALISSSSPKPAVPPPPPVPRTAKLLLLLSSLYHLYRLVFPPYDLFIHNNLEILAQNTLLRDALLRQPLHSPPGDHSPLLDLLLTRLKVLDNRYLYARLGHRPLLECLWCTHPLDYFLFALPSILLPYLCEALVLGMLGWRAVGGPWAERRAERWRGIMAWTLFGAAVAEIGVKWGWEVVAVQGDCAHVAPAIHTIRSLFLLLLPVLYVLLPVPSPSSPHTHPSASAIMPYLTSLQSTLHYTSVTRAAISQSPQLCTAVQAINRREGENAETARRDDKVWERAREAGLDEDGIRRQVRVMLKNGWERLMRLAEL</sequence>
<evidence type="ECO:0000313" key="1">
    <source>
        <dbReference type="EMBL" id="KGB79919.1"/>
    </source>
</evidence>
<dbReference type="AlphaFoldDB" id="A0A095CKR6"/>
<gene>
    <name evidence="1" type="ORF">CNBG_5857</name>
</gene>
<dbReference type="GeneID" id="88181977"/>
<dbReference type="OMA" id="TEWWERQ"/>